<reference evidence="1 2" key="2">
    <citation type="journal article" date="2022" name="Mol. Ecol. Resour.">
        <title>The genomes of chicory, endive, great burdock and yacon provide insights into Asteraceae paleo-polyploidization history and plant inulin production.</title>
        <authorList>
            <person name="Fan W."/>
            <person name="Wang S."/>
            <person name="Wang H."/>
            <person name="Wang A."/>
            <person name="Jiang F."/>
            <person name="Liu H."/>
            <person name="Zhao H."/>
            <person name="Xu D."/>
            <person name="Zhang Y."/>
        </authorList>
    </citation>
    <scope>NUCLEOTIDE SEQUENCE [LARGE SCALE GENOMIC DNA]</scope>
    <source>
        <strain evidence="2">cv. Niubang</strain>
    </source>
</reference>
<organism evidence="1 2">
    <name type="scientific">Arctium lappa</name>
    <name type="common">Greater burdock</name>
    <name type="synonym">Lappa major</name>
    <dbReference type="NCBI Taxonomy" id="4217"/>
    <lineage>
        <taxon>Eukaryota</taxon>
        <taxon>Viridiplantae</taxon>
        <taxon>Streptophyta</taxon>
        <taxon>Embryophyta</taxon>
        <taxon>Tracheophyta</taxon>
        <taxon>Spermatophyta</taxon>
        <taxon>Magnoliopsida</taxon>
        <taxon>eudicotyledons</taxon>
        <taxon>Gunneridae</taxon>
        <taxon>Pentapetalae</taxon>
        <taxon>asterids</taxon>
        <taxon>campanulids</taxon>
        <taxon>Asterales</taxon>
        <taxon>Asteraceae</taxon>
        <taxon>Carduoideae</taxon>
        <taxon>Cardueae</taxon>
        <taxon>Arctiinae</taxon>
        <taxon>Arctium</taxon>
    </lineage>
</organism>
<name>A0ACB9DI57_ARCLA</name>
<evidence type="ECO:0000313" key="1">
    <source>
        <dbReference type="EMBL" id="KAI3746220.1"/>
    </source>
</evidence>
<protein>
    <submittedName>
        <fullName evidence="1">Uncharacterized protein</fullName>
    </submittedName>
</protein>
<evidence type="ECO:0000313" key="2">
    <source>
        <dbReference type="Proteomes" id="UP001055879"/>
    </source>
</evidence>
<comment type="caution">
    <text evidence="1">The sequence shown here is derived from an EMBL/GenBank/DDBJ whole genome shotgun (WGS) entry which is preliminary data.</text>
</comment>
<reference evidence="2" key="1">
    <citation type="journal article" date="2022" name="Mol. Ecol. Resour.">
        <title>The genomes of chicory, endive, great burdock and yacon provide insights into Asteraceae palaeo-polyploidization history and plant inulin production.</title>
        <authorList>
            <person name="Fan W."/>
            <person name="Wang S."/>
            <person name="Wang H."/>
            <person name="Wang A."/>
            <person name="Jiang F."/>
            <person name="Liu H."/>
            <person name="Zhao H."/>
            <person name="Xu D."/>
            <person name="Zhang Y."/>
        </authorList>
    </citation>
    <scope>NUCLEOTIDE SEQUENCE [LARGE SCALE GENOMIC DNA]</scope>
    <source>
        <strain evidence="2">cv. Niubang</strain>
    </source>
</reference>
<sequence>MSGVTRDVKLDFTTYPGPSSHATWNITILGSFMPLTLTPSSYAPRTYGHRCLSKVDELQHGDSLALAVPRVVNPSRHFPSDSAYGTVAGHSRRPHLSRCLIPKLREKLDPNNTKTTRLVSDP</sequence>
<gene>
    <name evidence="1" type="ORF">L6452_08644</name>
</gene>
<keyword evidence="2" id="KW-1185">Reference proteome</keyword>
<accession>A0ACB9DI57</accession>
<dbReference type="EMBL" id="CM042049">
    <property type="protein sequence ID" value="KAI3746220.1"/>
    <property type="molecule type" value="Genomic_DNA"/>
</dbReference>
<dbReference type="Proteomes" id="UP001055879">
    <property type="component" value="Linkage Group LG03"/>
</dbReference>
<proteinExistence type="predicted"/>